<evidence type="ECO:0000256" key="2">
    <source>
        <dbReference type="ARBA" id="ARBA00022722"/>
    </source>
</evidence>
<dbReference type="GO" id="GO:0016787">
    <property type="term" value="F:hydrolase activity"/>
    <property type="evidence" value="ECO:0007669"/>
    <property type="project" value="UniProtKB-KW"/>
</dbReference>
<dbReference type="eggNOG" id="COG3513">
    <property type="taxonomic scope" value="Bacteria"/>
</dbReference>
<accession>U2XW20</accession>
<evidence type="ECO:0000313" key="14">
    <source>
        <dbReference type="EMBL" id="ERL47026.1"/>
    </source>
</evidence>
<dbReference type="InterPro" id="IPR003615">
    <property type="entry name" value="HNH_nuc"/>
</dbReference>
<sequence length="1110" mass="126808">MSEKYRLGLDVGTNSLGWAVIGLKEDVPSSVLATGVRIFSEGRDAKTKSTLKASRTEKRSARRRRDRFLQRQTFLISEMVKSGLFPKDIVEQKNLELLDPYEIRFKALTEQVPLHHLGRALFHINQRRGFKSSRKDKSEETTSGVVSKSVRALYEEMQLINPAPVIDDPKALSKEERREIRVQEASSREEALVTLAEQKGVTFGAFLYRRLQSGKSVRARKDADSQLYDVYPTRELLKDEYSKLMQHQAQYYPNVINEALISRLHDVIFFQRKLKEQERGFCTYYPSERRTFRCMPSFQQYRMVQELNALEWVDAAGKHCLRDYPESRDLILSELENISTKAGEFTFGNMKKILKKMGVIDGEVSFNFEGPKRKGFQGNVTSREMRHEDCFGTRWDELSLDEKDDIIDKINDDHLDDEDMERYLIDTYGLSSFSVGNAINARLLEGTANVSRKAARTLYETMLSANCLQSDAVIAVSEQDDTFVNPYSRTGRGELLSELPYYGEAFQDGRHIIPGKREPKVSHDQLKFYGGVSNPTVHIALNQIRLVVNEIIKRYGLPSSISIELARNLPEGQDGRRKIEKMQSENQKNNERYDQILTENGQSPNRDNRLRLALWEELGEGPTDRLCVFTGKLIELADLFNGSVEIEHLIPFSVSLDDSKANKTVCWKEANRFKGNKTPYEAFANNSGDYSWEEIMERVRALPNSKQWRFQEDALKIWNSDHSDFSGRHLNDTRYISRLAREYLENICPFNKIDVVTGRLTALLRGHWGLNNILRGHNEPETATPKKMRDDHRHHAIDAVVIAMTSLTILQKVSSAAGKAEELDVGKLFAKDESGRSVIDPWDGFRDEVAEKVRNIIVSHKTKRKTIGNSGKSTDRALHNETAYGLIDGPDEKGLYSVVTTKPISYFDNRDKIEKIRDEKLRDDFLTAWDGEGDNKASQLAVLDKASGLNVKKCRYVERKKVIPINGPDGQPYKAYDGNSNWGMEIYEFPNGHPKEKKWNGVVISTYDANKSEFKPGETFRPHPAAKLVMRLHINDIVEVQNDGEPILYRVQLISAGTLTVSPLHEANVDSRNRDKHDEFKYKSLSVTPMQKMGAKKVNISPTGLKNYSR</sequence>
<keyword evidence="7 12" id="KW-0694">RNA-binding</keyword>
<dbReference type="STRING" id="1397666.RS24_00957"/>
<dbReference type="PROSITE" id="PS51749">
    <property type="entry name" value="HNH_CAS9"/>
    <property type="match status" value="1"/>
</dbReference>
<comment type="cofactor">
    <cofactor evidence="1">
        <name>Mg(2+)</name>
        <dbReference type="ChEBI" id="CHEBI:18420"/>
    </cofactor>
</comment>
<feature type="domain" description="HNH Cas9-type" evidence="13">
    <location>
        <begin position="572"/>
        <end position="730"/>
    </location>
</feature>
<keyword evidence="8 12" id="KW-0051">Antiviral defense</keyword>
<evidence type="ECO:0000256" key="6">
    <source>
        <dbReference type="ARBA" id="ARBA00022842"/>
    </source>
</evidence>
<evidence type="ECO:0000256" key="7">
    <source>
        <dbReference type="ARBA" id="ARBA00022884"/>
    </source>
</evidence>
<dbReference type="InterPro" id="IPR028629">
    <property type="entry name" value="Cas9"/>
</dbReference>
<keyword evidence="15" id="KW-1185">Reference proteome</keyword>
<comment type="subunit">
    <text evidence="11 12">Monomer. Binds crRNA and tracrRNA.</text>
</comment>
<dbReference type="InterPro" id="IPR041383">
    <property type="entry name" value="RuvC_III"/>
</dbReference>
<evidence type="ECO:0000256" key="4">
    <source>
        <dbReference type="ARBA" id="ARBA00022759"/>
    </source>
</evidence>
<dbReference type="OrthoDB" id="9777169at2"/>
<dbReference type="PATRIC" id="fig|1397666.3.peg.873"/>
<dbReference type="GO" id="GO:0004519">
    <property type="term" value="F:endonuclease activity"/>
    <property type="evidence" value="ECO:0007669"/>
    <property type="project" value="UniProtKB-UniRule"/>
</dbReference>
<name>U2XW20_9PROT</name>
<protein>
    <recommendedName>
        <fullName evidence="12">CRISPR-associated endonuclease Cas9</fullName>
        <ecNumber evidence="12">3.1.-.-</ecNumber>
    </recommendedName>
</protein>
<comment type="caution">
    <text evidence="14">The sequence shown here is derived from an EMBL/GenBank/DDBJ whole genome shotgun (WGS) entry which is preliminary data.</text>
</comment>
<evidence type="ECO:0000256" key="10">
    <source>
        <dbReference type="ARBA" id="ARBA00023211"/>
    </source>
</evidence>
<evidence type="ECO:0000256" key="11">
    <source>
        <dbReference type="ARBA" id="ARBA00046380"/>
    </source>
</evidence>
<keyword evidence="4 12" id="KW-0255">Endonuclease</keyword>
<evidence type="ECO:0000259" key="13">
    <source>
        <dbReference type="PROSITE" id="PS51749"/>
    </source>
</evidence>
<dbReference type="Proteomes" id="UP000016762">
    <property type="component" value="Unassembled WGS sequence"/>
</dbReference>
<evidence type="ECO:0000256" key="3">
    <source>
        <dbReference type="ARBA" id="ARBA00022723"/>
    </source>
</evidence>
<evidence type="ECO:0000256" key="8">
    <source>
        <dbReference type="ARBA" id="ARBA00023118"/>
    </source>
</evidence>
<dbReference type="Pfam" id="PF13395">
    <property type="entry name" value="HNH_4"/>
    <property type="match status" value="1"/>
</dbReference>
<dbReference type="InterPro" id="IPR033114">
    <property type="entry name" value="HNH_CAS9"/>
</dbReference>
<comment type="domain">
    <text evidence="12">Has 2 endonuclease domains. The discontinuous RuvC-like domain cleaves the target DNA noncomplementary to crRNA while the HNH nuclease domain cleaves the target DNA complementary to crRNA.</text>
</comment>
<evidence type="ECO:0000256" key="1">
    <source>
        <dbReference type="ARBA" id="ARBA00001946"/>
    </source>
</evidence>
<evidence type="ECO:0000313" key="15">
    <source>
        <dbReference type="Proteomes" id="UP000016762"/>
    </source>
</evidence>
<dbReference type="GO" id="GO:0003723">
    <property type="term" value="F:RNA binding"/>
    <property type="evidence" value="ECO:0007669"/>
    <property type="project" value="UniProtKB-UniRule"/>
</dbReference>
<keyword evidence="10" id="KW-0464">Manganese</keyword>
<dbReference type="HAMAP" id="MF_01480">
    <property type="entry name" value="Cas9"/>
    <property type="match status" value="1"/>
</dbReference>
<evidence type="ECO:0000256" key="12">
    <source>
        <dbReference type="HAMAP-Rule" id="MF_01480"/>
    </source>
</evidence>
<dbReference type="EMBL" id="AWXE01000003">
    <property type="protein sequence ID" value="ERL47026.1"/>
    <property type="molecule type" value="Genomic_DNA"/>
</dbReference>
<keyword evidence="9 12" id="KW-0238">DNA-binding</keyword>
<dbReference type="Gene3D" id="3.30.420.10">
    <property type="entry name" value="Ribonuclease H-like superfamily/Ribonuclease H"/>
    <property type="match status" value="3"/>
</dbReference>
<proteinExistence type="inferred from homology"/>
<comment type="caution">
    <text evidence="12">Lacks conserved residue(s) required for the propagation of feature annotation.</text>
</comment>
<keyword evidence="5 12" id="KW-0378">Hydrolase</keyword>
<dbReference type="GO" id="GO:0003677">
    <property type="term" value="F:DNA binding"/>
    <property type="evidence" value="ECO:0007669"/>
    <property type="project" value="UniProtKB-UniRule"/>
</dbReference>
<keyword evidence="2 12" id="KW-0540">Nuclease</keyword>
<evidence type="ECO:0000256" key="9">
    <source>
        <dbReference type="ARBA" id="ARBA00023125"/>
    </source>
</evidence>
<comment type="similarity">
    <text evidence="12">Belongs to the CRISPR-associated Cas9 family.</text>
</comment>
<feature type="active site" description="For RuvC-like nuclease domain" evidence="12">
    <location>
        <position position="10"/>
    </location>
</feature>
<organism evidence="14 15">
    <name type="scientific">Candidatus Micropelagius thuwalensis</name>
    <dbReference type="NCBI Taxonomy" id="1397666"/>
    <lineage>
        <taxon>Bacteria</taxon>
        <taxon>Pseudomonadati</taxon>
        <taxon>Pseudomonadota</taxon>
        <taxon>Alphaproteobacteria</taxon>
        <taxon>PS1 clade</taxon>
        <taxon>Candidatus Micropelagius</taxon>
    </lineage>
</organism>
<dbReference type="EC" id="3.1.-.-" evidence="12"/>
<comment type="function">
    <text evidence="12">CRISPR (clustered regularly interspaced short palindromic repeat) is an adaptive immune system that provides protection against mobile genetic elements (viruses, transposable elements and conjugative plasmids). CRISPR clusters contain spacers, sequences complementary to antecedent mobile elements, and target invading nucleic acids. CRISPR clusters are transcribed and processed into CRISPR RNA (crRNA). In type II CRISPR systems correct processing of pre-crRNA requires a trans-encoded small RNA (tracrRNA), endogenous ribonuclease 3 (rnc) and this protein. The tracrRNA serves as a guide for ribonuclease 3-aided processing of pre-crRNA. Subsequently Cas9/crRNA/tracrRNA endonucleolytically cleaves linear or circular dsDNA target complementary to the spacer; Cas9 is inactive in the absence of the 2 guide RNAs (gRNA). Cas9 recognizes the protospacer adjacent motif (PAM) in the CRISPR repeat sequences to help distinguish self versus nonself, as targets within the bacterial CRISPR locus do not have PAMs. PAM recognition is also required for catalytic activity.</text>
</comment>
<dbReference type="InterPro" id="IPR036397">
    <property type="entry name" value="RNaseH_sf"/>
</dbReference>
<reference evidence="14 15" key="1">
    <citation type="journal article" date="2014" name="FEMS Microbiol. Ecol.">
        <title>Genomic differentiation among two strains of the PS1 clade isolated from geographically separated marine habitats.</title>
        <authorList>
            <person name="Jimenez-Infante F."/>
            <person name="Ngugi D.K."/>
            <person name="Alam I."/>
            <person name="Rashid M."/>
            <person name="Baalawi W."/>
            <person name="Kamau A.A."/>
            <person name="Bajic V.B."/>
            <person name="Stingl U."/>
        </authorList>
    </citation>
    <scope>NUCLEOTIDE SEQUENCE [LARGE SCALE GENOMIC DNA]</scope>
    <source>
        <strain evidence="14 15">RS24</strain>
    </source>
</reference>
<dbReference type="GO" id="GO:0051607">
    <property type="term" value="P:defense response to virus"/>
    <property type="evidence" value="ECO:0007669"/>
    <property type="project" value="UniProtKB-UniRule"/>
</dbReference>
<dbReference type="AlphaFoldDB" id="U2XW20"/>
<evidence type="ECO:0000256" key="5">
    <source>
        <dbReference type="ARBA" id="ARBA00022801"/>
    </source>
</evidence>
<gene>
    <name evidence="12" type="primary">cas9</name>
    <name evidence="14" type="ORF">RS24_00957</name>
</gene>
<dbReference type="GO" id="GO:0046872">
    <property type="term" value="F:metal ion binding"/>
    <property type="evidence" value="ECO:0007669"/>
    <property type="project" value="UniProtKB-UniRule"/>
</dbReference>
<feature type="active site" description="Proton acceptor for HNH nuclease domain" evidence="12">
    <location>
        <position position="648"/>
    </location>
</feature>
<keyword evidence="3" id="KW-0479">Metal-binding</keyword>
<dbReference type="Pfam" id="PF18541">
    <property type="entry name" value="RuvC_III"/>
    <property type="match status" value="1"/>
</dbReference>
<dbReference type="GO" id="GO:0043571">
    <property type="term" value="P:maintenance of CRISPR repeat elements"/>
    <property type="evidence" value="ECO:0007669"/>
    <property type="project" value="UniProtKB-UniRule"/>
</dbReference>
<keyword evidence="6" id="KW-0460">Magnesium</keyword>
<dbReference type="NCBIfam" id="TIGR01865">
    <property type="entry name" value="cas_Csn1"/>
    <property type="match status" value="1"/>
</dbReference>
<dbReference type="RefSeq" id="WP_021776979.1">
    <property type="nucleotide sequence ID" value="NZ_AWXE01000003.1"/>
</dbReference>